<proteinExistence type="predicted"/>
<protein>
    <submittedName>
        <fullName evidence="4">Nucleotide-binding, alpha-beta plait domain-containing protein</fullName>
    </submittedName>
</protein>
<dbReference type="Proteomes" id="UP000035682">
    <property type="component" value="Unplaced"/>
</dbReference>
<dbReference type="CTD" id="36380943"/>
<dbReference type="EMBL" id="LN609529">
    <property type="protein sequence ID" value="CEF68573.1"/>
    <property type="molecule type" value="Genomic_DNA"/>
</dbReference>
<reference evidence="2" key="2">
    <citation type="submission" date="2014-09" db="EMBL/GenBank/DDBJ databases">
        <authorList>
            <person name="Aslett A.Martin."/>
        </authorList>
    </citation>
    <scope>NUCLEOTIDE SEQUENCE</scope>
    <source>
        <strain evidence="2">ED321 Heterogonic</strain>
    </source>
</reference>
<feature type="compositionally biased region" description="Basic and acidic residues" evidence="1">
    <location>
        <begin position="10"/>
        <end position="25"/>
    </location>
</feature>
<dbReference type="RefSeq" id="XP_024507773.1">
    <property type="nucleotide sequence ID" value="XM_024654398.1"/>
</dbReference>
<name>A0A090LK95_STRRB</name>
<evidence type="ECO:0000313" key="5">
    <source>
        <dbReference type="WormBase" id="SRAE_2000322900"/>
    </source>
</evidence>
<dbReference type="WormBase" id="SRAE_2000322900">
    <property type="protein sequence ID" value="SRP11410"/>
    <property type="gene ID" value="WBGene00263450"/>
</dbReference>
<feature type="region of interest" description="Disordered" evidence="1">
    <location>
        <begin position="157"/>
        <end position="196"/>
    </location>
</feature>
<feature type="compositionally biased region" description="Basic and acidic residues" evidence="1">
    <location>
        <begin position="40"/>
        <end position="53"/>
    </location>
</feature>
<evidence type="ECO:0000313" key="4">
    <source>
        <dbReference type="WBParaSite" id="SRAE_2000322900.1"/>
    </source>
</evidence>
<keyword evidence="3" id="KW-1185">Reference proteome</keyword>
<dbReference type="AlphaFoldDB" id="A0A090LK95"/>
<reference evidence="4" key="3">
    <citation type="submission" date="2020-12" db="UniProtKB">
        <authorList>
            <consortium name="WormBaseParasite"/>
        </authorList>
    </citation>
    <scope>IDENTIFICATION</scope>
</reference>
<accession>A0A090LK95</accession>
<sequence length="196" mass="22096">MSYGGNRGSSRRDSYDRRDYYDRNRHGGSYQSKHYGNGGGDRRDSSRRDDRRGGHYNGGRNDNGRSNYGGGGRGPAREGNIESFKLFVVDSSVGPCDFMDYLKSKNLKCFYVDCCAPNEFVFASRNSDEVNGVKKHFTSLSGSIQLPLFDDTTKFSLDRNDRSKHENSSNSKRGFTGGDVGNPMKKRRMLDRSDFD</sequence>
<organism evidence="2">
    <name type="scientific">Strongyloides ratti</name>
    <name type="common">Parasitic roundworm</name>
    <dbReference type="NCBI Taxonomy" id="34506"/>
    <lineage>
        <taxon>Eukaryota</taxon>
        <taxon>Metazoa</taxon>
        <taxon>Ecdysozoa</taxon>
        <taxon>Nematoda</taxon>
        <taxon>Chromadorea</taxon>
        <taxon>Rhabditida</taxon>
        <taxon>Tylenchina</taxon>
        <taxon>Panagrolaimomorpha</taxon>
        <taxon>Strongyloidoidea</taxon>
        <taxon>Strongyloididae</taxon>
        <taxon>Strongyloides</taxon>
    </lineage>
</organism>
<evidence type="ECO:0000313" key="3">
    <source>
        <dbReference type="Proteomes" id="UP000035682"/>
    </source>
</evidence>
<feature type="region of interest" description="Disordered" evidence="1">
    <location>
        <begin position="1"/>
        <end position="75"/>
    </location>
</feature>
<evidence type="ECO:0000256" key="1">
    <source>
        <dbReference type="SAM" id="MobiDB-lite"/>
    </source>
</evidence>
<dbReference type="WBParaSite" id="SRAE_2000322900.1">
    <property type="protein sequence ID" value="SRAE_2000322900.1"/>
    <property type="gene ID" value="WBGene00263450"/>
</dbReference>
<gene>
    <name evidence="2 4 5" type="ORF">SRAE_2000322900</name>
</gene>
<dbReference type="GeneID" id="36380943"/>
<reference evidence="3" key="1">
    <citation type="submission" date="2014-09" db="EMBL/GenBank/DDBJ databases">
        <authorList>
            <person name="Martin A.A."/>
        </authorList>
    </citation>
    <scope>NUCLEOTIDE SEQUENCE</scope>
    <source>
        <strain evidence="3">ED321</strain>
    </source>
</reference>
<feature type="compositionally biased region" description="Basic and acidic residues" evidence="1">
    <location>
        <begin position="157"/>
        <end position="167"/>
    </location>
</feature>
<evidence type="ECO:0000313" key="2">
    <source>
        <dbReference type="EMBL" id="CEF68573.1"/>
    </source>
</evidence>